<comment type="caution">
    <text evidence="1">The sequence shown here is derived from an EMBL/GenBank/DDBJ whole genome shotgun (WGS) entry which is preliminary data.</text>
</comment>
<protein>
    <submittedName>
        <fullName evidence="1">Uncharacterized protein</fullName>
    </submittedName>
</protein>
<proteinExistence type="predicted"/>
<accession>A0A4R1N105</accession>
<evidence type="ECO:0000313" key="1">
    <source>
        <dbReference type="EMBL" id="TCK99485.1"/>
    </source>
</evidence>
<gene>
    <name evidence="1" type="ORF">EDC19_0105</name>
</gene>
<dbReference type="Proteomes" id="UP000294545">
    <property type="component" value="Unassembled WGS sequence"/>
</dbReference>
<dbReference type="EMBL" id="SMGQ01000003">
    <property type="protein sequence ID" value="TCK99485.1"/>
    <property type="molecule type" value="Genomic_DNA"/>
</dbReference>
<name>A0A4R1N105_9FIRM</name>
<dbReference type="AlphaFoldDB" id="A0A4R1N105"/>
<dbReference type="OrthoDB" id="2078765at2"/>
<evidence type="ECO:0000313" key="2">
    <source>
        <dbReference type="Proteomes" id="UP000294545"/>
    </source>
</evidence>
<dbReference type="RefSeq" id="WP_132278927.1">
    <property type="nucleotide sequence ID" value="NZ_SMGQ01000003.1"/>
</dbReference>
<keyword evidence="2" id="KW-1185">Reference proteome</keyword>
<sequence>MKKKICYVIILILFISLKTIYSNDIKTVKGEEQTLDIKVILQGEDEVPSIQEIGKIGPLEESIELWHYSGGYWKYGDIVIYDNNLDDYINDPVELGEALNQEITFEIPIDQALYETIKELEEVTILCSTTLEDKSITDLFYGKPNIEISNQTIYFKGNPKFHFYSGDNVTFETFLDEGTLNQTIPIVDPDYGYNTYAIWRRDRAVDWGRAEGYFNKEDVYAPAPENSGKIAPSQIKNAAGHLRDGFTIRARTTMRPSEESSVGYNTFSNAGAVGMHFKYPIELTFYGSATKDLSAEFETLPRSAASGEEVLVGIKIESTFEETVKNVEYNWTIQTKESNTYIEEVSIEGLDTTQEVQGTIDTLSPQEEKIIYARFTMPEEDVDIRFSINEEGTHPEEINLENNIAKSGEAIKVVETLEPVIGAYDIDYNILSRDIRYPLSETNIEANLGSAPRGIWIGHATGNLEVRDISQNTIDTSLKVLNNFKVTNNPTVNEPATRIVRRPVIEATLRRKDFGDNPQESNYLNLIDPRQAQIQEGRVNYRGNVSRRYQYTVWVGEGYSTRTRSTSASFNPGENIKTIKTYVYNGQETIPDKHYTNAIENNANHSTTKTLRWRSEPYTMQVIRWMAHMDQNDTLYNWTKIDGQYQRKFTQQNSGQINWAVKESIKKGYNNSREAARNRNYTQEAYDKGVFASDRDYRNVAYPIKSGYYLNPTGEYTFTIETTTYKPTSADTQDHKDLVNEVINAFRYETNLIYINNNQEAVNLQNERLARRGNSYQERPASITAQNATGVNGIKLLEVIERNQEPSRYTKTVEELEHSEEETGYTHQYYKNILEGYEESGTIESLEDYKYQEYIKAGQTMYKITEQTKVTIKINPQNRKIYTHAHMPNGRYYIKAWIGDIDLSKTNNEYKKLGLIRGINTLDEIEITVVGSIYDDIY</sequence>
<reference evidence="1 2" key="1">
    <citation type="submission" date="2019-03" db="EMBL/GenBank/DDBJ databases">
        <title>Genomic Encyclopedia of Type Strains, Phase IV (KMG-IV): sequencing the most valuable type-strain genomes for metagenomic binning, comparative biology and taxonomic classification.</title>
        <authorList>
            <person name="Goeker M."/>
        </authorList>
    </citation>
    <scope>NUCLEOTIDE SEQUENCE [LARGE SCALE GENOMIC DNA]</scope>
    <source>
        <strain evidence="1 2">DSM 24176</strain>
    </source>
</reference>
<organism evidence="1 2">
    <name type="scientific">Natranaerovirga hydrolytica</name>
    <dbReference type="NCBI Taxonomy" id="680378"/>
    <lineage>
        <taxon>Bacteria</taxon>
        <taxon>Bacillati</taxon>
        <taxon>Bacillota</taxon>
        <taxon>Clostridia</taxon>
        <taxon>Lachnospirales</taxon>
        <taxon>Natranaerovirgaceae</taxon>
        <taxon>Natranaerovirga</taxon>
    </lineage>
</organism>